<evidence type="ECO:0000313" key="3">
    <source>
        <dbReference type="Proteomes" id="UP000017667"/>
    </source>
</evidence>
<dbReference type="Proteomes" id="UP000017667">
    <property type="component" value="Unassembled WGS sequence"/>
</dbReference>
<dbReference type="EMBL" id="APQQ01000032">
    <property type="protein sequence ID" value="ENW15454.1"/>
    <property type="molecule type" value="Genomic_DNA"/>
</dbReference>
<keyword evidence="3" id="KW-1185">Reference proteome</keyword>
<accession>N9GEC3</accession>
<gene>
    <name evidence="2" type="ORF">F927_03188</name>
</gene>
<dbReference type="HOGENOM" id="CLU_2968790_0_0_6"/>
<dbReference type="AlphaFoldDB" id="N9GEC3"/>
<protein>
    <submittedName>
        <fullName evidence="2">Uncharacterized protein</fullName>
    </submittedName>
</protein>
<keyword evidence="1" id="KW-0812">Transmembrane</keyword>
<feature type="transmembrane region" description="Helical" evidence="1">
    <location>
        <begin position="12"/>
        <end position="30"/>
    </location>
</feature>
<keyword evidence="1" id="KW-0472">Membrane</keyword>
<proteinExistence type="predicted"/>
<sequence length="58" mass="6541">MSQMLKTYKSAFISFVILTTLVAILFWFYLNIQASLMVSAQQADIRLPESLATQIQVG</sequence>
<keyword evidence="1" id="KW-1133">Transmembrane helix</keyword>
<evidence type="ECO:0000256" key="1">
    <source>
        <dbReference type="SAM" id="Phobius"/>
    </source>
</evidence>
<name>N9GEC3_ACIHA</name>
<evidence type="ECO:0000313" key="2">
    <source>
        <dbReference type="EMBL" id="ENW15454.1"/>
    </source>
</evidence>
<dbReference type="PATRIC" id="fig|1217659.3.peg.3136"/>
<organism evidence="2 3">
    <name type="scientific">Acinetobacter haemolyticus CIP 64.3 = MTCC 9819</name>
    <dbReference type="NCBI Taxonomy" id="1217659"/>
    <lineage>
        <taxon>Bacteria</taxon>
        <taxon>Pseudomonadati</taxon>
        <taxon>Pseudomonadota</taxon>
        <taxon>Gammaproteobacteria</taxon>
        <taxon>Moraxellales</taxon>
        <taxon>Moraxellaceae</taxon>
        <taxon>Acinetobacter</taxon>
    </lineage>
</organism>
<reference evidence="2 3" key="1">
    <citation type="submission" date="2013-02" db="EMBL/GenBank/DDBJ databases">
        <title>The Genome Sequence of Acinetobacter haemolyticus CIP 64.3.</title>
        <authorList>
            <consortium name="The Broad Institute Genome Sequencing Platform"/>
            <consortium name="The Broad Institute Genome Sequencing Center for Infectious Disease"/>
            <person name="Cerqueira G."/>
            <person name="Feldgarden M."/>
            <person name="Courvalin P."/>
            <person name="Perichon B."/>
            <person name="Grillot-Courvalin C."/>
            <person name="Clermont D."/>
            <person name="Rocha E."/>
            <person name="Yoon E.-J."/>
            <person name="Nemec A."/>
            <person name="Walker B."/>
            <person name="Young S.K."/>
            <person name="Zeng Q."/>
            <person name="Gargeya S."/>
            <person name="Fitzgerald M."/>
            <person name="Haas B."/>
            <person name="Abouelleil A."/>
            <person name="Alvarado L."/>
            <person name="Arachchi H.M."/>
            <person name="Berlin A.M."/>
            <person name="Chapman S.B."/>
            <person name="Dewar J."/>
            <person name="Goldberg J."/>
            <person name="Griggs A."/>
            <person name="Gujja S."/>
            <person name="Hansen M."/>
            <person name="Howarth C."/>
            <person name="Imamovic A."/>
            <person name="Larimer J."/>
            <person name="McCowan C."/>
            <person name="Murphy C."/>
            <person name="Neiman D."/>
            <person name="Pearson M."/>
            <person name="Priest M."/>
            <person name="Roberts A."/>
            <person name="Saif S."/>
            <person name="Shea T."/>
            <person name="Sisk P."/>
            <person name="Sykes S."/>
            <person name="Wortman J."/>
            <person name="Nusbaum C."/>
            <person name="Birren B."/>
        </authorList>
    </citation>
    <scope>NUCLEOTIDE SEQUENCE [LARGE SCALE GENOMIC DNA]</scope>
    <source>
        <strain evidence="2 3">CIP 64.3</strain>
    </source>
</reference>
<comment type="caution">
    <text evidence="2">The sequence shown here is derived from an EMBL/GenBank/DDBJ whole genome shotgun (WGS) entry which is preliminary data.</text>
</comment>